<dbReference type="Proteomes" id="UP000471640">
    <property type="component" value="Unassembled WGS sequence"/>
</dbReference>
<name>A0A6P1DT94_9GAMM</name>
<protein>
    <recommendedName>
        <fullName evidence="4">Pilus assembly protein PilW</fullName>
    </recommendedName>
</protein>
<dbReference type="EMBL" id="JAAIJR010000058">
    <property type="protein sequence ID" value="NEX21537.1"/>
    <property type="molecule type" value="Genomic_DNA"/>
</dbReference>
<reference evidence="3" key="1">
    <citation type="journal article" date="2020" name="Microbiol. Resour. Announc.">
        <title>Draft Genome Sequences of Thiorhodococcus mannitoliphagus and Thiorhodococcus minor, Purple Sulfur Photosynthetic Bacteria in the Gammaproteobacterial Family Chromatiaceae.</title>
        <authorList>
            <person name="Aviles F.A."/>
            <person name="Meyer T.E."/>
            <person name="Kyndt J.A."/>
        </authorList>
    </citation>
    <scope>NUCLEOTIDE SEQUENCE [LARGE SCALE GENOMIC DNA]</scope>
    <source>
        <strain evidence="3">DSM 18266</strain>
    </source>
</reference>
<organism evidence="2 3">
    <name type="scientific">Thiorhodococcus mannitoliphagus</name>
    <dbReference type="NCBI Taxonomy" id="329406"/>
    <lineage>
        <taxon>Bacteria</taxon>
        <taxon>Pseudomonadati</taxon>
        <taxon>Pseudomonadota</taxon>
        <taxon>Gammaproteobacteria</taxon>
        <taxon>Chromatiales</taxon>
        <taxon>Chromatiaceae</taxon>
        <taxon>Thiorhodococcus</taxon>
    </lineage>
</organism>
<sequence length="337" mass="36960">MTLSSLMVGLAAGTLTLTATLSTYLMISEGARDTLMEARLNQELRAALNLMQSDIRRAGYWDSKDADHDGDANADGVFDWRDFGANDSPRGAFDTDGDGDSDADDLTPIHNPFQRRYNQVVNNDLCTDTDAETGDCTAPRCIEHTASGSCRTSVQSGHCITYSYDLDADGRVGIRACDRTDSEDDCPRPTGRDGGAPFAAHNAEPYAWRAWYPPDAQDKTKSIEMEMFGFRYRDGSVSMRVGRFGKEDLSFGCNTGRWERITSPDIRITNLEFLLTTSLQNANATKPATAPCESGDLCRQIRSVKITISGQVAEDPSTASTLSTIVAVRNHRYEVTE</sequence>
<accession>A0A6P1DT94</accession>
<evidence type="ECO:0008006" key="4">
    <source>
        <dbReference type="Google" id="ProtNLM"/>
    </source>
</evidence>
<comment type="caution">
    <text evidence="2">The sequence shown here is derived from an EMBL/GenBank/DDBJ whole genome shotgun (WGS) entry which is preliminary data.</text>
</comment>
<evidence type="ECO:0000313" key="2">
    <source>
        <dbReference type="EMBL" id="NEX21537.1"/>
    </source>
</evidence>
<keyword evidence="3" id="KW-1185">Reference proteome</keyword>
<dbReference type="RefSeq" id="WP_164654636.1">
    <property type="nucleotide sequence ID" value="NZ_JAAIJR010000058.1"/>
</dbReference>
<evidence type="ECO:0000256" key="1">
    <source>
        <dbReference type="SAM" id="MobiDB-lite"/>
    </source>
</evidence>
<evidence type="ECO:0000313" key="3">
    <source>
        <dbReference type="Proteomes" id="UP000471640"/>
    </source>
</evidence>
<feature type="region of interest" description="Disordered" evidence="1">
    <location>
        <begin position="180"/>
        <end position="199"/>
    </location>
</feature>
<reference evidence="2 3" key="2">
    <citation type="submission" date="2020-02" db="EMBL/GenBank/DDBJ databases">
        <title>Genome sequences of Thiorhodococcus mannitoliphagus and Thiorhodococcus minor, purple sulfur photosynthetic bacteria in the gammaproteobacterial family, Chromatiaceae.</title>
        <authorList>
            <person name="Aviles F.A."/>
            <person name="Meyer T.E."/>
            <person name="Kyndt J.A."/>
        </authorList>
    </citation>
    <scope>NUCLEOTIDE SEQUENCE [LARGE SCALE GENOMIC DNA]</scope>
    <source>
        <strain evidence="2 3">DSM 18266</strain>
    </source>
</reference>
<gene>
    <name evidence="2" type="ORF">G3480_14670</name>
</gene>
<dbReference type="AlphaFoldDB" id="A0A6P1DT94"/>
<proteinExistence type="predicted"/>
<feature type="compositionally biased region" description="Basic and acidic residues" evidence="1">
    <location>
        <begin position="180"/>
        <end position="191"/>
    </location>
</feature>